<dbReference type="EMBL" id="CASHTH010001687">
    <property type="protein sequence ID" value="CAI8018082.1"/>
    <property type="molecule type" value="Genomic_DNA"/>
</dbReference>
<dbReference type="SUPFAM" id="SSF50475">
    <property type="entry name" value="FMN-binding split barrel"/>
    <property type="match status" value="1"/>
</dbReference>
<organism evidence="3 4">
    <name type="scientific">Geodia barretti</name>
    <name type="common">Barrett's horny sponge</name>
    <dbReference type="NCBI Taxonomy" id="519541"/>
    <lineage>
        <taxon>Eukaryota</taxon>
        <taxon>Metazoa</taxon>
        <taxon>Porifera</taxon>
        <taxon>Demospongiae</taxon>
        <taxon>Heteroscleromorpha</taxon>
        <taxon>Tetractinellida</taxon>
        <taxon>Astrophorina</taxon>
        <taxon>Geodiidae</taxon>
        <taxon>Geodia</taxon>
    </lineage>
</organism>
<dbReference type="GO" id="GO:0005829">
    <property type="term" value="C:cytosol"/>
    <property type="evidence" value="ECO:0007669"/>
    <property type="project" value="TreeGrafter"/>
</dbReference>
<reference evidence="3" key="1">
    <citation type="submission" date="2023-03" db="EMBL/GenBank/DDBJ databases">
        <authorList>
            <person name="Steffen K."/>
            <person name="Cardenas P."/>
        </authorList>
    </citation>
    <scope>NUCLEOTIDE SEQUENCE</scope>
</reference>
<keyword evidence="4" id="KW-1185">Reference proteome</keyword>
<dbReference type="InterPro" id="IPR012349">
    <property type="entry name" value="Split_barrel_FMN-bd"/>
</dbReference>
<dbReference type="GO" id="GO:0016627">
    <property type="term" value="F:oxidoreductase activity, acting on the CH-CH group of donors"/>
    <property type="evidence" value="ECO:0007669"/>
    <property type="project" value="TreeGrafter"/>
</dbReference>
<proteinExistence type="predicted"/>
<dbReference type="Proteomes" id="UP001174909">
    <property type="component" value="Unassembled WGS sequence"/>
</dbReference>
<keyword evidence="1" id="KW-0560">Oxidoreductase</keyword>
<gene>
    <name evidence="3" type="ORF">GBAR_LOCUS10915</name>
</gene>
<evidence type="ECO:0000313" key="3">
    <source>
        <dbReference type="EMBL" id="CAI8018082.1"/>
    </source>
</evidence>
<protein>
    <recommendedName>
        <fullName evidence="2">Pyridoxamine 5'-phosphate oxidase N-terminal domain-containing protein</fullName>
    </recommendedName>
</protein>
<sequence length="116" mass="12848">MHAAGTPHVAPVWFLWDNGRALVMADRAAVKVRNIRRNSAVALCVSTADHPYSFVTIEGTANITDSGLDDMVRRTCVLYEADERGAEFAAELLADERLTLIVISPGRFISWKEDDE</sequence>
<dbReference type="GO" id="GO:0070967">
    <property type="term" value="F:coenzyme F420 binding"/>
    <property type="evidence" value="ECO:0007669"/>
    <property type="project" value="TreeGrafter"/>
</dbReference>
<dbReference type="PANTHER" id="PTHR35176:SF1">
    <property type="entry name" value="F420H(2)-DEPENDENT BILIVERDIN REDUCTASE"/>
    <property type="match status" value="1"/>
</dbReference>
<dbReference type="InterPro" id="IPR011576">
    <property type="entry name" value="Pyridox_Oxase_N"/>
</dbReference>
<dbReference type="PANTHER" id="PTHR35176">
    <property type="entry name" value="HEME OXYGENASE HI_0854-RELATED"/>
    <property type="match status" value="1"/>
</dbReference>
<dbReference type="AlphaFoldDB" id="A0AA35RVP8"/>
<name>A0AA35RVP8_GEOBA</name>
<dbReference type="InterPro" id="IPR052019">
    <property type="entry name" value="F420H2_bilvrd_red/Heme_oxyg"/>
</dbReference>
<accession>A0AA35RVP8</accession>
<evidence type="ECO:0000313" key="4">
    <source>
        <dbReference type="Proteomes" id="UP001174909"/>
    </source>
</evidence>
<feature type="domain" description="Pyridoxamine 5'-phosphate oxidase N-terminal" evidence="2">
    <location>
        <begin position="3"/>
        <end position="106"/>
    </location>
</feature>
<dbReference type="Gene3D" id="2.30.110.10">
    <property type="entry name" value="Electron Transport, Fmn-binding Protein, Chain A"/>
    <property type="match status" value="1"/>
</dbReference>
<evidence type="ECO:0000259" key="2">
    <source>
        <dbReference type="Pfam" id="PF01243"/>
    </source>
</evidence>
<comment type="caution">
    <text evidence="3">The sequence shown here is derived from an EMBL/GenBank/DDBJ whole genome shotgun (WGS) entry which is preliminary data.</text>
</comment>
<dbReference type="Pfam" id="PF01243">
    <property type="entry name" value="PNPOx_N"/>
    <property type="match status" value="1"/>
</dbReference>
<evidence type="ECO:0000256" key="1">
    <source>
        <dbReference type="ARBA" id="ARBA00023002"/>
    </source>
</evidence>